<evidence type="ECO:0000259" key="6">
    <source>
        <dbReference type="Pfam" id="PF14322"/>
    </source>
</evidence>
<dbReference type="PROSITE" id="PS51257">
    <property type="entry name" value="PROKAR_LIPOPROTEIN"/>
    <property type="match status" value="1"/>
</dbReference>
<evidence type="ECO:0000256" key="2">
    <source>
        <dbReference type="ARBA" id="ARBA00022729"/>
    </source>
</evidence>
<comment type="caution">
    <text evidence="7">The sequence shown here is derived from an EMBL/GenBank/DDBJ whole genome shotgun (WGS) entry which is preliminary data.</text>
</comment>
<dbReference type="AlphaFoldDB" id="A0A644UR48"/>
<dbReference type="InterPro" id="IPR012944">
    <property type="entry name" value="SusD_RagB_dom"/>
</dbReference>
<dbReference type="InterPro" id="IPR033985">
    <property type="entry name" value="SusD-like_N"/>
</dbReference>
<keyword evidence="4" id="KW-0998">Cell outer membrane</keyword>
<evidence type="ECO:0008006" key="8">
    <source>
        <dbReference type="Google" id="ProtNLM"/>
    </source>
</evidence>
<sequence length="475" mass="52321">MRLIHKYIGLVCASILFFTSCESDVLDNNPYYMGDSADQIFSDPVKIAAASVGLYDALQNSEFLGGRAQIYVDARGIDLNPPTFFGNLSTFQPTSSDATIEDAWQGAYRTIYECNLFLKGIEGAKAASVITESEYKTYSAEAKFIRGVVYFYTLNFWGQMYAKESENLGVPLVLQAFDGGSAFTEAIKITRSTIDDCYKQIISDFEYAEQNLSDTRDDVYEGRATATSSAAQAMLCRTYLYMKDNAKAIAYANKLDGKYSLESTTITNLTNPAASSEVIFFIAMNISDNPNTNNALGQHYGKDARADITVNSDYLNLFSNTDKRKTDVVVQKGGNWYCNKYQNGTKDWAPIIRYAEILLNKAEALVKSSNTVDAGAVSLLNQVHGRSDSGVTYSTSDFANAQALLDEILKERRRELAFEGHGSFDLFRNGKGIPAGRGSASTPALEYPNNYFALPIPNSDIEKAGANVLKQNKGY</sequence>
<dbReference type="Gene3D" id="1.25.40.390">
    <property type="match status" value="1"/>
</dbReference>
<dbReference type="SUPFAM" id="SSF48452">
    <property type="entry name" value="TPR-like"/>
    <property type="match status" value="1"/>
</dbReference>
<reference evidence="7" key="1">
    <citation type="submission" date="2019-08" db="EMBL/GenBank/DDBJ databases">
        <authorList>
            <person name="Kucharzyk K."/>
            <person name="Murdoch R.W."/>
            <person name="Higgins S."/>
            <person name="Loffler F."/>
        </authorList>
    </citation>
    <scope>NUCLEOTIDE SEQUENCE</scope>
</reference>
<feature type="domain" description="RagB/SusD" evidence="5">
    <location>
        <begin position="322"/>
        <end position="475"/>
    </location>
</feature>
<evidence type="ECO:0000313" key="7">
    <source>
        <dbReference type="EMBL" id="MPL81272.1"/>
    </source>
</evidence>
<gene>
    <name evidence="7" type="ORF">SDC9_27187</name>
</gene>
<keyword evidence="2" id="KW-0732">Signal</keyword>
<evidence type="ECO:0000256" key="3">
    <source>
        <dbReference type="ARBA" id="ARBA00023136"/>
    </source>
</evidence>
<dbReference type="CDD" id="cd08977">
    <property type="entry name" value="SusD"/>
    <property type="match status" value="1"/>
</dbReference>
<evidence type="ECO:0000259" key="5">
    <source>
        <dbReference type="Pfam" id="PF07980"/>
    </source>
</evidence>
<comment type="subcellular location">
    <subcellularLocation>
        <location evidence="1">Cell outer membrane</location>
    </subcellularLocation>
</comment>
<dbReference type="Pfam" id="PF07980">
    <property type="entry name" value="SusD_RagB"/>
    <property type="match status" value="1"/>
</dbReference>
<dbReference type="GO" id="GO:0009279">
    <property type="term" value="C:cell outer membrane"/>
    <property type="evidence" value="ECO:0007669"/>
    <property type="project" value="UniProtKB-SubCell"/>
</dbReference>
<proteinExistence type="predicted"/>
<dbReference type="Pfam" id="PF14322">
    <property type="entry name" value="SusD-like_3"/>
    <property type="match status" value="1"/>
</dbReference>
<evidence type="ECO:0000256" key="1">
    <source>
        <dbReference type="ARBA" id="ARBA00004442"/>
    </source>
</evidence>
<name>A0A644UR48_9ZZZZ</name>
<feature type="domain" description="SusD-like N-terminal" evidence="6">
    <location>
        <begin position="41"/>
        <end position="240"/>
    </location>
</feature>
<protein>
    <recommendedName>
        <fullName evidence="8">SusD-like protein</fullName>
    </recommendedName>
</protein>
<dbReference type="InterPro" id="IPR011990">
    <property type="entry name" value="TPR-like_helical_dom_sf"/>
</dbReference>
<evidence type="ECO:0000256" key="4">
    <source>
        <dbReference type="ARBA" id="ARBA00023237"/>
    </source>
</evidence>
<keyword evidence="3" id="KW-0472">Membrane</keyword>
<accession>A0A644UR48</accession>
<dbReference type="EMBL" id="VSSQ01000147">
    <property type="protein sequence ID" value="MPL81272.1"/>
    <property type="molecule type" value="Genomic_DNA"/>
</dbReference>
<organism evidence="7">
    <name type="scientific">bioreactor metagenome</name>
    <dbReference type="NCBI Taxonomy" id="1076179"/>
    <lineage>
        <taxon>unclassified sequences</taxon>
        <taxon>metagenomes</taxon>
        <taxon>ecological metagenomes</taxon>
    </lineage>
</organism>